<accession>A0A4P9WWK5</accession>
<proteinExistence type="predicted"/>
<evidence type="ECO:0000313" key="3">
    <source>
        <dbReference type="Proteomes" id="UP000268535"/>
    </source>
</evidence>
<gene>
    <name evidence="2" type="ORF">CAUPRSCDRAFT_11226</name>
</gene>
<feature type="region of interest" description="Disordered" evidence="1">
    <location>
        <begin position="68"/>
        <end position="101"/>
    </location>
</feature>
<dbReference type="EMBL" id="ML009421">
    <property type="protein sequence ID" value="RKO97082.1"/>
    <property type="molecule type" value="Genomic_DNA"/>
</dbReference>
<dbReference type="Proteomes" id="UP000268535">
    <property type="component" value="Unassembled WGS sequence"/>
</dbReference>
<name>A0A4P9WWK5_9FUNG</name>
<reference evidence="3" key="1">
    <citation type="journal article" date="2018" name="Nat. Microbiol.">
        <title>Leveraging single-cell genomics to expand the fungal tree of life.</title>
        <authorList>
            <person name="Ahrendt S.R."/>
            <person name="Quandt C.A."/>
            <person name="Ciobanu D."/>
            <person name="Clum A."/>
            <person name="Salamov A."/>
            <person name="Andreopoulos B."/>
            <person name="Cheng J.F."/>
            <person name="Woyke T."/>
            <person name="Pelin A."/>
            <person name="Henrissat B."/>
            <person name="Reynolds N.K."/>
            <person name="Benny G.L."/>
            <person name="Smith M.E."/>
            <person name="James T.Y."/>
            <person name="Grigoriev I.V."/>
        </authorList>
    </citation>
    <scope>NUCLEOTIDE SEQUENCE [LARGE SCALE GENOMIC DNA]</scope>
    <source>
        <strain evidence="3">ATCC 52028</strain>
    </source>
</reference>
<evidence type="ECO:0000313" key="2">
    <source>
        <dbReference type="EMBL" id="RKO97082.1"/>
    </source>
</evidence>
<feature type="region of interest" description="Disordered" evidence="1">
    <location>
        <begin position="1"/>
        <end position="40"/>
    </location>
</feature>
<protein>
    <submittedName>
        <fullName evidence="2">Uncharacterized protein</fullName>
    </submittedName>
</protein>
<evidence type="ECO:0000256" key="1">
    <source>
        <dbReference type="SAM" id="MobiDB-lite"/>
    </source>
</evidence>
<organism evidence="2 3">
    <name type="scientific">Caulochytrium protostelioides</name>
    <dbReference type="NCBI Taxonomy" id="1555241"/>
    <lineage>
        <taxon>Eukaryota</taxon>
        <taxon>Fungi</taxon>
        <taxon>Fungi incertae sedis</taxon>
        <taxon>Chytridiomycota</taxon>
        <taxon>Chytridiomycota incertae sedis</taxon>
        <taxon>Chytridiomycetes</taxon>
        <taxon>Caulochytriales</taxon>
        <taxon>Caulochytriaceae</taxon>
        <taxon>Caulochytrium</taxon>
    </lineage>
</organism>
<sequence>MAEEAFHPLPALQGAGHHGHSMVALPRREQGSREETASRDFRQRRAMQMTPMALREWLDPVISCQTTRPPIPINSSGQGRGAMVSYRGSQQAEGKDESPTPVTAWTAGAPCSFGCLALRRCIRDKTTRSFCEGEKTNKFAGTIRPLIWSTSAGHS</sequence>
<feature type="compositionally biased region" description="Basic and acidic residues" evidence="1">
    <location>
        <begin position="26"/>
        <end position="40"/>
    </location>
</feature>
<feature type="compositionally biased region" description="Polar residues" evidence="1">
    <location>
        <begin position="68"/>
        <end position="77"/>
    </location>
</feature>
<dbReference type="AlphaFoldDB" id="A0A4P9WWK5"/>